<keyword evidence="9" id="KW-1185">Reference proteome</keyword>
<evidence type="ECO:0000256" key="3">
    <source>
        <dbReference type="ARBA" id="ARBA00022801"/>
    </source>
</evidence>
<sequence length="528" mass="54944">MTMRVRAGALAAAALLLAGAVAGCDSGTDKADADGKNTARPSASGAAPGKAAPGEPSLPAALTGQQLDFKRCKPPVKARGSYAQAPGGQWQCALLKAPLDYRKPTGETIGIALIRAKALDGDRRIGSLLFNFGGPGGSGVAGLPGSADGFKKLHSRYDLVSFDPRGVAESSAVVCRDSKRTAASFRLDSTPDTPEEEKAYLDDSTAFGAGCAEKSGKVLAHVGTANAARDMDLIRQVLGDDKLHYLGFSYGTELGGVYAHLFPARAGRLVLDAVVDPSADYPGHSRNQALGFQRALDNYFKSRGIGAKDGTARVVKLLDRLDRNPLPTTQGRTLTQSLALTGIITPLYSKDQWPYLTKALDEADNGDGSRLLMSAESYNGREEDGSYGTRDHSQRAISCADTTGRVTAAEVRSRHLAEFTKVSPVFGPYLAWDLAGWCANWPVPGESETPEVAAPGAAPILVVGTTGDPATPYEGAKKMADELGAGVGVLLTNKGEGHGAYGNGACVTGTVDAYLLDGKVPANGKTCG</sequence>
<feature type="signal peptide" evidence="5">
    <location>
        <begin position="1"/>
        <end position="22"/>
    </location>
</feature>
<evidence type="ECO:0000256" key="1">
    <source>
        <dbReference type="ARBA" id="ARBA00010088"/>
    </source>
</evidence>
<organism evidence="8 9">
    <name type="scientific">Streptomyces maoxianensis</name>
    <dbReference type="NCBI Taxonomy" id="1459942"/>
    <lineage>
        <taxon>Bacteria</taxon>
        <taxon>Bacillati</taxon>
        <taxon>Actinomycetota</taxon>
        <taxon>Actinomycetes</taxon>
        <taxon>Kitasatosporales</taxon>
        <taxon>Streptomycetaceae</taxon>
        <taxon>Streptomyces</taxon>
    </lineage>
</organism>
<protein>
    <submittedName>
        <fullName evidence="8">Alpha/beta hydrolase</fullName>
    </submittedName>
</protein>
<evidence type="ECO:0000256" key="2">
    <source>
        <dbReference type="ARBA" id="ARBA00022729"/>
    </source>
</evidence>
<dbReference type="InterPro" id="IPR013595">
    <property type="entry name" value="Pept_S33_TAP-like_C"/>
</dbReference>
<dbReference type="SUPFAM" id="SSF53474">
    <property type="entry name" value="alpha/beta-Hydrolases"/>
    <property type="match status" value="1"/>
</dbReference>
<feature type="chain" id="PRO_5045180837" evidence="5">
    <location>
        <begin position="23"/>
        <end position="528"/>
    </location>
</feature>
<dbReference type="Pfam" id="PF00561">
    <property type="entry name" value="Abhydrolase_1"/>
    <property type="match status" value="1"/>
</dbReference>
<dbReference type="PANTHER" id="PTHR43248:SF29">
    <property type="entry name" value="TRIPEPTIDYL AMINOPEPTIDASE"/>
    <property type="match status" value="1"/>
</dbReference>
<dbReference type="Gene3D" id="3.40.50.1820">
    <property type="entry name" value="alpha/beta hydrolase"/>
    <property type="match status" value="1"/>
</dbReference>
<evidence type="ECO:0000313" key="8">
    <source>
        <dbReference type="EMBL" id="MFC4607988.1"/>
    </source>
</evidence>
<accession>A0ABV9G468</accession>
<dbReference type="EMBL" id="JBHSFE010000008">
    <property type="protein sequence ID" value="MFC4607988.1"/>
    <property type="molecule type" value="Genomic_DNA"/>
</dbReference>
<feature type="compositionally biased region" description="Low complexity" evidence="4">
    <location>
        <begin position="39"/>
        <end position="57"/>
    </location>
</feature>
<evidence type="ECO:0000259" key="6">
    <source>
        <dbReference type="Pfam" id="PF00561"/>
    </source>
</evidence>
<dbReference type="InterPro" id="IPR000073">
    <property type="entry name" value="AB_hydrolase_1"/>
</dbReference>
<reference evidence="9" key="1">
    <citation type="journal article" date="2019" name="Int. J. Syst. Evol. Microbiol.">
        <title>The Global Catalogue of Microorganisms (GCM) 10K type strain sequencing project: providing services to taxonomists for standard genome sequencing and annotation.</title>
        <authorList>
            <consortium name="The Broad Institute Genomics Platform"/>
            <consortium name="The Broad Institute Genome Sequencing Center for Infectious Disease"/>
            <person name="Wu L."/>
            <person name="Ma J."/>
        </authorList>
    </citation>
    <scope>NUCLEOTIDE SEQUENCE [LARGE SCALE GENOMIC DNA]</scope>
    <source>
        <strain evidence="9">CGMCC 4.7139</strain>
    </source>
</reference>
<dbReference type="PROSITE" id="PS51257">
    <property type="entry name" value="PROKAR_LIPOPROTEIN"/>
    <property type="match status" value="1"/>
</dbReference>
<dbReference type="InterPro" id="IPR029058">
    <property type="entry name" value="AB_hydrolase_fold"/>
</dbReference>
<evidence type="ECO:0000313" key="9">
    <source>
        <dbReference type="Proteomes" id="UP001595993"/>
    </source>
</evidence>
<evidence type="ECO:0000259" key="7">
    <source>
        <dbReference type="Pfam" id="PF08386"/>
    </source>
</evidence>
<proteinExistence type="inferred from homology"/>
<evidence type="ECO:0000256" key="5">
    <source>
        <dbReference type="SAM" id="SignalP"/>
    </source>
</evidence>
<feature type="region of interest" description="Disordered" evidence="4">
    <location>
        <begin position="28"/>
        <end position="58"/>
    </location>
</feature>
<feature type="domain" description="Peptidase S33 tripeptidyl aminopeptidase-like C-terminal" evidence="7">
    <location>
        <begin position="423"/>
        <end position="527"/>
    </location>
</feature>
<dbReference type="Proteomes" id="UP001595993">
    <property type="component" value="Unassembled WGS sequence"/>
</dbReference>
<feature type="compositionally biased region" description="Basic and acidic residues" evidence="4">
    <location>
        <begin position="28"/>
        <end position="37"/>
    </location>
</feature>
<gene>
    <name evidence="8" type="ORF">ACFO9E_09170</name>
</gene>
<dbReference type="RefSeq" id="WP_381193169.1">
    <property type="nucleotide sequence ID" value="NZ_JBHSFE010000008.1"/>
</dbReference>
<dbReference type="Pfam" id="PF08386">
    <property type="entry name" value="Abhydrolase_4"/>
    <property type="match status" value="1"/>
</dbReference>
<comment type="similarity">
    <text evidence="1">Belongs to the peptidase S33 family.</text>
</comment>
<dbReference type="GO" id="GO:0016787">
    <property type="term" value="F:hydrolase activity"/>
    <property type="evidence" value="ECO:0007669"/>
    <property type="project" value="UniProtKB-KW"/>
</dbReference>
<name>A0ABV9G468_9ACTN</name>
<keyword evidence="2 5" id="KW-0732">Signal</keyword>
<keyword evidence="3 8" id="KW-0378">Hydrolase</keyword>
<dbReference type="InterPro" id="IPR051601">
    <property type="entry name" value="Serine_prot/Carboxylest_S33"/>
</dbReference>
<comment type="caution">
    <text evidence="8">The sequence shown here is derived from an EMBL/GenBank/DDBJ whole genome shotgun (WGS) entry which is preliminary data.</text>
</comment>
<evidence type="ECO:0000256" key="4">
    <source>
        <dbReference type="SAM" id="MobiDB-lite"/>
    </source>
</evidence>
<dbReference type="PANTHER" id="PTHR43248">
    <property type="entry name" value="2-SUCCINYL-6-HYDROXY-2,4-CYCLOHEXADIENE-1-CARBOXYLATE SYNTHASE"/>
    <property type="match status" value="1"/>
</dbReference>
<feature type="domain" description="AB hydrolase-1" evidence="6">
    <location>
        <begin position="142"/>
        <end position="302"/>
    </location>
</feature>